<organism evidence="1 2">
    <name type="scientific">Tripterygium wilfordii</name>
    <name type="common">Thunder God vine</name>
    <dbReference type="NCBI Taxonomy" id="458696"/>
    <lineage>
        <taxon>Eukaryota</taxon>
        <taxon>Viridiplantae</taxon>
        <taxon>Streptophyta</taxon>
        <taxon>Embryophyta</taxon>
        <taxon>Tracheophyta</taxon>
        <taxon>Spermatophyta</taxon>
        <taxon>Magnoliopsida</taxon>
        <taxon>eudicotyledons</taxon>
        <taxon>Gunneridae</taxon>
        <taxon>Pentapetalae</taxon>
        <taxon>rosids</taxon>
        <taxon>fabids</taxon>
        <taxon>Celastrales</taxon>
        <taxon>Celastraceae</taxon>
        <taxon>Tripterygium</taxon>
    </lineage>
</organism>
<keyword evidence="2" id="KW-1185">Reference proteome</keyword>
<evidence type="ECO:0000313" key="2">
    <source>
        <dbReference type="Proteomes" id="UP000593562"/>
    </source>
</evidence>
<gene>
    <name evidence="1" type="ORF">HS088_TW03G00590</name>
</gene>
<dbReference type="Proteomes" id="UP000593562">
    <property type="component" value="Unassembled WGS sequence"/>
</dbReference>
<evidence type="ECO:0000313" key="1">
    <source>
        <dbReference type="EMBL" id="KAF5750256.1"/>
    </source>
</evidence>
<accession>A0A7J7DVW1</accession>
<proteinExistence type="predicted"/>
<protein>
    <submittedName>
        <fullName evidence="1">Uncharacterized protein</fullName>
    </submittedName>
</protein>
<name>A0A7J7DVW1_TRIWF</name>
<sequence length="141" mass="16074">MATQRCIEPDHLSGSRTQPAYIKWARPRMVRDSWDLGHEPDLETEIPMAGLQWNFFPTDILYPKTQTSGTETTTLKVAVPLQTQKRDHDEGSNRNGLLQYNFFPTDFFYPKPPQAAPALPMKALGDFADRDPLQRPNIKSS</sequence>
<dbReference type="InParanoid" id="A0A7J7DVW1"/>
<dbReference type="PANTHER" id="PTHR38223:SF4">
    <property type="match status" value="1"/>
</dbReference>
<reference evidence="1 2" key="1">
    <citation type="journal article" date="2020" name="Nat. Commun.">
        <title>Genome of Tripterygium wilfordii and identification of cytochrome P450 involved in triptolide biosynthesis.</title>
        <authorList>
            <person name="Tu L."/>
            <person name="Su P."/>
            <person name="Zhang Z."/>
            <person name="Gao L."/>
            <person name="Wang J."/>
            <person name="Hu T."/>
            <person name="Zhou J."/>
            <person name="Zhang Y."/>
            <person name="Zhao Y."/>
            <person name="Liu Y."/>
            <person name="Song Y."/>
            <person name="Tong Y."/>
            <person name="Lu Y."/>
            <person name="Yang J."/>
            <person name="Xu C."/>
            <person name="Jia M."/>
            <person name="Peters R.J."/>
            <person name="Huang L."/>
            <person name="Gao W."/>
        </authorList>
    </citation>
    <scope>NUCLEOTIDE SEQUENCE [LARGE SCALE GENOMIC DNA]</scope>
    <source>
        <strain evidence="2">cv. XIE 37</strain>
        <tissue evidence="1">Leaf</tissue>
    </source>
</reference>
<comment type="caution">
    <text evidence="1">The sequence shown here is derived from an EMBL/GenBank/DDBJ whole genome shotgun (WGS) entry which is preliminary data.</text>
</comment>
<dbReference type="PANTHER" id="PTHR38223">
    <property type="match status" value="1"/>
</dbReference>
<dbReference type="AlphaFoldDB" id="A0A7J7DVW1"/>
<dbReference type="EMBL" id="JAAARO010000003">
    <property type="protein sequence ID" value="KAF5750256.1"/>
    <property type="molecule type" value="Genomic_DNA"/>
</dbReference>